<keyword evidence="4" id="KW-1133">Transmembrane helix</keyword>
<dbReference type="STRING" id="1121884.SAMN02745131_01562"/>
<accession>A0A1M4Y1E1</accession>
<sequence>MASRKKSRNRYLGPIIFISIVSAGCFLLYLGYLWYKTEELKFITYPEFGIPIPYEYEIHGIDVSKYQQKIAWEAVKDMQVQHIKLGFAFMKATEGNGNYDSYFKRNWKKAKEAGITRGAYHFFIATKDGKTQANNFINHVKLESGDLPPVLDVEQTFGASPAQVREQMKEWLDAAEAYYGVRPIIYTYIDFYEKNLDGYFDEYPLWVAHYLQPHQPRIKRQWTFWQHSEKGRVNGILSRVDFNVFNGDSAEFRLLLVP</sequence>
<dbReference type="RefSeq" id="WP_072834776.1">
    <property type="nucleotide sequence ID" value="NZ_FQUU01000005.1"/>
</dbReference>
<proteinExistence type="inferred from homology"/>
<dbReference type="InterPro" id="IPR017853">
    <property type="entry name" value="GH"/>
</dbReference>
<evidence type="ECO:0000256" key="3">
    <source>
        <dbReference type="ARBA" id="ARBA00023295"/>
    </source>
</evidence>
<dbReference type="SUPFAM" id="SSF51445">
    <property type="entry name" value="(Trans)glycosidases"/>
    <property type="match status" value="1"/>
</dbReference>
<dbReference type="PROSITE" id="PS51257">
    <property type="entry name" value="PROKAR_LIPOPROTEIN"/>
    <property type="match status" value="1"/>
</dbReference>
<dbReference type="Gene3D" id="3.20.20.80">
    <property type="entry name" value="Glycosidases"/>
    <property type="match status" value="1"/>
</dbReference>
<evidence type="ECO:0000256" key="1">
    <source>
        <dbReference type="ARBA" id="ARBA00010646"/>
    </source>
</evidence>
<evidence type="ECO:0000256" key="2">
    <source>
        <dbReference type="ARBA" id="ARBA00022801"/>
    </source>
</evidence>
<dbReference type="AlphaFoldDB" id="A0A1M4Y1E1"/>
<dbReference type="PROSITE" id="PS51904">
    <property type="entry name" value="GLYCOSYL_HYDROL_F25_2"/>
    <property type="match status" value="1"/>
</dbReference>
<dbReference type="CDD" id="cd06524">
    <property type="entry name" value="GH25_YegX-like"/>
    <property type="match status" value="1"/>
</dbReference>
<dbReference type="Pfam" id="PF01183">
    <property type="entry name" value="Glyco_hydro_25"/>
    <property type="match status" value="1"/>
</dbReference>
<name>A0A1M4Y1E1_9BACT</name>
<dbReference type="InterPro" id="IPR002053">
    <property type="entry name" value="Glyco_hydro_25"/>
</dbReference>
<keyword evidence="6" id="KW-1185">Reference proteome</keyword>
<keyword evidence="3" id="KW-0326">Glycosidase</keyword>
<dbReference type="EMBL" id="FQUU01000005">
    <property type="protein sequence ID" value="SHE99644.1"/>
    <property type="molecule type" value="Genomic_DNA"/>
</dbReference>
<dbReference type="Proteomes" id="UP000184048">
    <property type="component" value="Unassembled WGS sequence"/>
</dbReference>
<dbReference type="GO" id="GO:0003796">
    <property type="term" value="F:lysozyme activity"/>
    <property type="evidence" value="ECO:0007669"/>
    <property type="project" value="InterPro"/>
</dbReference>
<evidence type="ECO:0000313" key="6">
    <source>
        <dbReference type="Proteomes" id="UP000184048"/>
    </source>
</evidence>
<dbReference type="GO" id="GO:0016998">
    <property type="term" value="P:cell wall macromolecule catabolic process"/>
    <property type="evidence" value="ECO:0007669"/>
    <property type="project" value="InterPro"/>
</dbReference>
<feature type="transmembrane region" description="Helical" evidence="4">
    <location>
        <begin position="12"/>
        <end position="35"/>
    </location>
</feature>
<keyword evidence="2" id="KW-0378">Hydrolase</keyword>
<evidence type="ECO:0000313" key="5">
    <source>
        <dbReference type="EMBL" id="SHE99644.1"/>
    </source>
</evidence>
<dbReference type="GO" id="GO:0016052">
    <property type="term" value="P:carbohydrate catabolic process"/>
    <property type="evidence" value="ECO:0007669"/>
    <property type="project" value="TreeGrafter"/>
</dbReference>
<dbReference type="SMART" id="SM00641">
    <property type="entry name" value="Glyco_25"/>
    <property type="match status" value="1"/>
</dbReference>
<protein>
    <submittedName>
        <fullName evidence="5">Lysozyme</fullName>
    </submittedName>
</protein>
<organism evidence="5 6">
    <name type="scientific">Flavisolibacter ginsengisoli DSM 18119</name>
    <dbReference type="NCBI Taxonomy" id="1121884"/>
    <lineage>
        <taxon>Bacteria</taxon>
        <taxon>Pseudomonadati</taxon>
        <taxon>Bacteroidota</taxon>
        <taxon>Chitinophagia</taxon>
        <taxon>Chitinophagales</taxon>
        <taxon>Chitinophagaceae</taxon>
        <taxon>Flavisolibacter</taxon>
    </lineage>
</organism>
<keyword evidence="4" id="KW-0812">Transmembrane</keyword>
<reference evidence="5 6" key="1">
    <citation type="submission" date="2016-11" db="EMBL/GenBank/DDBJ databases">
        <authorList>
            <person name="Jaros S."/>
            <person name="Januszkiewicz K."/>
            <person name="Wedrychowicz H."/>
        </authorList>
    </citation>
    <scope>NUCLEOTIDE SEQUENCE [LARGE SCALE GENOMIC DNA]</scope>
    <source>
        <strain evidence="5 6">DSM 18119</strain>
    </source>
</reference>
<dbReference type="GO" id="GO:0009253">
    <property type="term" value="P:peptidoglycan catabolic process"/>
    <property type="evidence" value="ECO:0007669"/>
    <property type="project" value="InterPro"/>
</dbReference>
<dbReference type="PANTHER" id="PTHR34135:SF2">
    <property type="entry name" value="LYSOZYME"/>
    <property type="match status" value="1"/>
</dbReference>
<evidence type="ECO:0000256" key="4">
    <source>
        <dbReference type="SAM" id="Phobius"/>
    </source>
</evidence>
<keyword evidence="4" id="KW-0472">Membrane</keyword>
<dbReference type="InterPro" id="IPR018077">
    <property type="entry name" value="Glyco_hydro_fam25_subgr"/>
</dbReference>
<comment type="similarity">
    <text evidence="1">Belongs to the glycosyl hydrolase 25 family.</text>
</comment>
<dbReference type="PANTHER" id="PTHR34135">
    <property type="entry name" value="LYSOZYME"/>
    <property type="match status" value="1"/>
</dbReference>
<gene>
    <name evidence="5" type="ORF">SAMN02745131_01562</name>
</gene>